<dbReference type="Gene3D" id="3.40.50.150">
    <property type="entry name" value="Vaccinia Virus protein VP39"/>
    <property type="match status" value="1"/>
</dbReference>
<keyword evidence="3 5" id="KW-0808">Transferase</keyword>
<dbReference type="GO" id="GO:0032259">
    <property type="term" value="P:methylation"/>
    <property type="evidence" value="ECO:0007669"/>
    <property type="project" value="UniProtKB-KW"/>
</dbReference>
<dbReference type="RefSeq" id="WP_130434634.1">
    <property type="nucleotide sequence ID" value="NZ_SHKP01000009.1"/>
</dbReference>
<evidence type="ECO:0000256" key="2">
    <source>
        <dbReference type="ARBA" id="ARBA00022603"/>
    </source>
</evidence>
<accession>A0A4Q7VB55</accession>
<proteinExistence type="inferred from homology"/>
<feature type="domain" description="Methyltransferase type 11" evidence="4">
    <location>
        <begin position="38"/>
        <end position="130"/>
    </location>
</feature>
<dbReference type="InterPro" id="IPR029063">
    <property type="entry name" value="SAM-dependent_MTases_sf"/>
</dbReference>
<evidence type="ECO:0000256" key="3">
    <source>
        <dbReference type="ARBA" id="ARBA00022679"/>
    </source>
</evidence>
<dbReference type="PANTHER" id="PTHR44942">
    <property type="entry name" value="METHYLTRANSF_11 DOMAIN-CONTAINING PROTEIN"/>
    <property type="match status" value="1"/>
</dbReference>
<reference evidence="5 6" key="1">
    <citation type="submission" date="2019-02" db="EMBL/GenBank/DDBJ databases">
        <title>Genomic Encyclopedia of Type Strains, Phase IV (KMG-IV): sequencing the most valuable type-strain genomes for metagenomic binning, comparative biology and taxonomic classification.</title>
        <authorList>
            <person name="Goeker M."/>
        </authorList>
    </citation>
    <scope>NUCLEOTIDE SEQUENCE [LARGE SCALE GENOMIC DNA]</scope>
    <source>
        <strain evidence="5 6">DSM 19570</strain>
    </source>
</reference>
<dbReference type="SUPFAM" id="SSF53335">
    <property type="entry name" value="S-adenosyl-L-methionine-dependent methyltransferases"/>
    <property type="match status" value="1"/>
</dbReference>
<dbReference type="Pfam" id="PF08241">
    <property type="entry name" value="Methyltransf_11"/>
    <property type="match status" value="1"/>
</dbReference>
<evidence type="ECO:0000313" key="6">
    <source>
        <dbReference type="Proteomes" id="UP000293671"/>
    </source>
</evidence>
<sequence length="252" mass="27015">MSFDVAADAYDGFMGRYSRLLSSQMVDLASVCAGQRILDVGCGTGALTSELVARFGPAAVAAVDPSEPFVAATRERHPGVDVRRSVAEQLPFPDSAFDATLAQLVVHFMKDPVAGLTEMGRVTRRDGVVAACVWDHGGGEGPLRIFWDAARTLNPEIDDESHLPGARKGHLAELLEAAGLREIEATALSVTLEHPTFDAWWEPFTRGVGPAGAYLASLDADQGTRLREDCRRRVPSEPFTVTAIAWAARGLA</sequence>
<dbReference type="OrthoDB" id="5330018at2"/>
<keyword evidence="2 5" id="KW-0489">Methyltransferase</keyword>
<comment type="similarity">
    <text evidence="1">Belongs to the methyltransferase superfamily.</text>
</comment>
<dbReference type="AlphaFoldDB" id="A0A4Q7VB55"/>
<evidence type="ECO:0000259" key="4">
    <source>
        <dbReference type="Pfam" id="PF08241"/>
    </source>
</evidence>
<dbReference type="EMBL" id="SHKP01000009">
    <property type="protein sequence ID" value="RZT92573.1"/>
    <property type="molecule type" value="Genomic_DNA"/>
</dbReference>
<dbReference type="PANTHER" id="PTHR44942:SF4">
    <property type="entry name" value="METHYLTRANSFERASE TYPE 11 DOMAIN-CONTAINING PROTEIN"/>
    <property type="match status" value="1"/>
</dbReference>
<comment type="caution">
    <text evidence="5">The sequence shown here is derived from an EMBL/GenBank/DDBJ whole genome shotgun (WGS) entry which is preliminary data.</text>
</comment>
<evidence type="ECO:0000256" key="1">
    <source>
        <dbReference type="ARBA" id="ARBA00008361"/>
    </source>
</evidence>
<dbReference type="InterPro" id="IPR051052">
    <property type="entry name" value="Diverse_substrate_MTase"/>
</dbReference>
<dbReference type="Proteomes" id="UP000293671">
    <property type="component" value="Unassembled WGS sequence"/>
</dbReference>
<organism evidence="5 6">
    <name type="scientific">Rivibacter subsaxonicus</name>
    <dbReference type="NCBI Taxonomy" id="457575"/>
    <lineage>
        <taxon>Bacteria</taxon>
        <taxon>Pseudomonadati</taxon>
        <taxon>Pseudomonadota</taxon>
        <taxon>Betaproteobacteria</taxon>
        <taxon>Burkholderiales</taxon>
        <taxon>Rivibacter</taxon>
    </lineage>
</organism>
<dbReference type="CDD" id="cd02440">
    <property type="entry name" value="AdoMet_MTases"/>
    <property type="match status" value="1"/>
</dbReference>
<name>A0A4Q7VB55_9BURK</name>
<gene>
    <name evidence="5" type="ORF">EV670_3551</name>
</gene>
<protein>
    <submittedName>
        <fullName evidence="5">Methyltransferase family protein</fullName>
    </submittedName>
</protein>
<keyword evidence="6" id="KW-1185">Reference proteome</keyword>
<evidence type="ECO:0000313" key="5">
    <source>
        <dbReference type="EMBL" id="RZT92573.1"/>
    </source>
</evidence>
<dbReference type="InterPro" id="IPR013216">
    <property type="entry name" value="Methyltransf_11"/>
</dbReference>
<dbReference type="GO" id="GO:0008757">
    <property type="term" value="F:S-adenosylmethionine-dependent methyltransferase activity"/>
    <property type="evidence" value="ECO:0007669"/>
    <property type="project" value="InterPro"/>
</dbReference>